<dbReference type="AlphaFoldDB" id="A0A6G1INV2"/>
<evidence type="ECO:0000313" key="2">
    <source>
        <dbReference type="EMBL" id="KAF2679825.1"/>
    </source>
</evidence>
<keyword evidence="1" id="KW-0732">Signal</keyword>
<dbReference type="OrthoDB" id="3764614at2759"/>
<sequence length="756" mass="80861">MLSQNLLLVSGLLVQLIDAQEATHVPWLGSSDLLRRNDTPTASCPEQFGNPSMNCDDPACGGQSATAGVCKNNSRSGKPCQCQFGTTGAPVPTSTQVTTTNAAGSTIIGVYGLITIDKYKSLKQEQTLTISQTTTGSDGQPTVAAAAAVIAAGGVAWILGTASDAAGAEILQPPPKPPANEDDPSCPAQKNKCKDCGAAQGIDICLAPNGGCACEPEPQCPANAKPKCTEDGCKGQDGKCTTGGHSGCSCQSCPTGDQQPQCNDEQKCKSKDGKCTVDDNAGCECKENPCPEERYTPFCEFCGDKGSDGKCNGIADKNNLWKGCTCWDSEPNPIPWPQMDESVLKFDPESLPTISPSSYSYGGDDPLKCLDLPFDTANRDDIKKSVTDWCKSADGKTVTKTGDTDVLYKRFSYDYYSYWLGAQYDGESGGNCGDSADVHEINCVSTMFEELDDCNPEDSGFKGAELTDGCVKYHVSLSRSTIDDDPPFKPLPKESADCPVKSDDDVSSVTRTFWKGVSKKFCDDVGDGKSAKKADLRNTDVQTRSIFRRTPPPSSSAFPDWKFHFEWEPKDSGVCVKNCEQAMDAFTTACGNDGQKRTSMIKHGTLDIGCGKYSYSLEGPPKAPVAADPFCWEQQILGYARYLVANTMGWINDGGAAFKEHIKDSCGYSGMGWEIYDSPPYLFLKFTIPASDMSCVEQATKLSDLELATTAPKNEPPILSVTHFALKAGAAIESVAGAEQGADREVQPDQRLARFG</sequence>
<evidence type="ECO:0000256" key="1">
    <source>
        <dbReference type="SAM" id="SignalP"/>
    </source>
</evidence>
<keyword evidence="3" id="KW-1185">Reference proteome</keyword>
<protein>
    <recommendedName>
        <fullName evidence="4">Glycoside hydrolase family 18 protein</fullName>
    </recommendedName>
</protein>
<name>A0A6G1INV2_9PLEO</name>
<evidence type="ECO:0000313" key="3">
    <source>
        <dbReference type="Proteomes" id="UP000799291"/>
    </source>
</evidence>
<dbReference type="Proteomes" id="UP000799291">
    <property type="component" value="Unassembled WGS sequence"/>
</dbReference>
<accession>A0A6G1INV2</accession>
<feature type="chain" id="PRO_5026018436" description="Glycoside hydrolase family 18 protein" evidence="1">
    <location>
        <begin position="20"/>
        <end position="756"/>
    </location>
</feature>
<evidence type="ECO:0008006" key="4">
    <source>
        <dbReference type="Google" id="ProtNLM"/>
    </source>
</evidence>
<organism evidence="2 3">
    <name type="scientific">Lentithecium fluviatile CBS 122367</name>
    <dbReference type="NCBI Taxonomy" id="1168545"/>
    <lineage>
        <taxon>Eukaryota</taxon>
        <taxon>Fungi</taxon>
        <taxon>Dikarya</taxon>
        <taxon>Ascomycota</taxon>
        <taxon>Pezizomycotina</taxon>
        <taxon>Dothideomycetes</taxon>
        <taxon>Pleosporomycetidae</taxon>
        <taxon>Pleosporales</taxon>
        <taxon>Massarineae</taxon>
        <taxon>Lentitheciaceae</taxon>
        <taxon>Lentithecium</taxon>
    </lineage>
</organism>
<dbReference type="EMBL" id="MU005600">
    <property type="protein sequence ID" value="KAF2679825.1"/>
    <property type="molecule type" value="Genomic_DNA"/>
</dbReference>
<proteinExistence type="predicted"/>
<reference evidence="2" key="1">
    <citation type="journal article" date="2020" name="Stud. Mycol.">
        <title>101 Dothideomycetes genomes: a test case for predicting lifestyles and emergence of pathogens.</title>
        <authorList>
            <person name="Haridas S."/>
            <person name="Albert R."/>
            <person name="Binder M."/>
            <person name="Bloem J."/>
            <person name="Labutti K."/>
            <person name="Salamov A."/>
            <person name="Andreopoulos B."/>
            <person name="Baker S."/>
            <person name="Barry K."/>
            <person name="Bills G."/>
            <person name="Bluhm B."/>
            <person name="Cannon C."/>
            <person name="Castanera R."/>
            <person name="Culley D."/>
            <person name="Daum C."/>
            <person name="Ezra D."/>
            <person name="Gonzalez J."/>
            <person name="Henrissat B."/>
            <person name="Kuo A."/>
            <person name="Liang C."/>
            <person name="Lipzen A."/>
            <person name="Lutzoni F."/>
            <person name="Magnuson J."/>
            <person name="Mondo S."/>
            <person name="Nolan M."/>
            <person name="Ohm R."/>
            <person name="Pangilinan J."/>
            <person name="Park H.-J."/>
            <person name="Ramirez L."/>
            <person name="Alfaro M."/>
            <person name="Sun H."/>
            <person name="Tritt A."/>
            <person name="Yoshinaga Y."/>
            <person name="Zwiers L.-H."/>
            <person name="Turgeon B."/>
            <person name="Goodwin S."/>
            <person name="Spatafora J."/>
            <person name="Crous P."/>
            <person name="Grigoriev I."/>
        </authorList>
    </citation>
    <scope>NUCLEOTIDE SEQUENCE</scope>
    <source>
        <strain evidence="2">CBS 122367</strain>
    </source>
</reference>
<gene>
    <name evidence="2" type="ORF">K458DRAFT_490260</name>
</gene>
<feature type="signal peptide" evidence="1">
    <location>
        <begin position="1"/>
        <end position="19"/>
    </location>
</feature>